<keyword evidence="2" id="KW-0964">Secreted</keyword>
<evidence type="ECO:0000256" key="1">
    <source>
        <dbReference type="ARBA" id="ARBA00004613"/>
    </source>
</evidence>
<name>L1JM80_GUITC</name>
<dbReference type="STRING" id="905079.L1JM80"/>
<keyword evidence="5" id="KW-0443">Lipid metabolism</keyword>
<feature type="compositionally biased region" description="Acidic residues" evidence="6">
    <location>
        <begin position="1"/>
        <end position="78"/>
    </location>
</feature>
<keyword evidence="11" id="KW-1185">Reference proteome</keyword>
<evidence type="ECO:0000256" key="4">
    <source>
        <dbReference type="ARBA" id="ARBA00022801"/>
    </source>
</evidence>
<dbReference type="AlphaFoldDB" id="L1JM80"/>
<reference evidence="9 11" key="1">
    <citation type="journal article" date="2012" name="Nature">
        <title>Algal genomes reveal evolutionary mosaicism and the fate of nucleomorphs.</title>
        <authorList>
            <consortium name="DOE Joint Genome Institute"/>
            <person name="Curtis B.A."/>
            <person name="Tanifuji G."/>
            <person name="Burki F."/>
            <person name="Gruber A."/>
            <person name="Irimia M."/>
            <person name="Maruyama S."/>
            <person name="Arias M.C."/>
            <person name="Ball S.G."/>
            <person name="Gile G.H."/>
            <person name="Hirakawa Y."/>
            <person name="Hopkins J.F."/>
            <person name="Kuo A."/>
            <person name="Rensing S.A."/>
            <person name="Schmutz J."/>
            <person name="Symeonidi A."/>
            <person name="Elias M."/>
            <person name="Eveleigh R.J."/>
            <person name="Herman E.K."/>
            <person name="Klute M.J."/>
            <person name="Nakayama T."/>
            <person name="Obornik M."/>
            <person name="Reyes-Prieto A."/>
            <person name="Armbrust E.V."/>
            <person name="Aves S.J."/>
            <person name="Beiko R.G."/>
            <person name="Coutinho P."/>
            <person name="Dacks J.B."/>
            <person name="Durnford D.G."/>
            <person name="Fast N.M."/>
            <person name="Green B.R."/>
            <person name="Grisdale C.J."/>
            <person name="Hempel F."/>
            <person name="Henrissat B."/>
            <person name="Hoppner M.P."/>
            <person name="Ishida K."/>
            <person name="Kim E."/>
            <person name="Koreny L."/>
            <person name="Kroth P.G."/>
            <person name="Liu Y."/>
            <person name="Malik S.B."/>
            <person name="Maier U.G."/>
            <person name="McRose D."/>
            <person name="Mock T."/>
            <person name="Neilson J.A."/>
            <person name="Onodera N.T."/>
            <person name="Poole A.M."/>
            <person name="Pritham E.J."/>
            <person name="Richards T.A."/>
            <person name="Rocap G."/>
            <person name="Roy S.W."/>
            <person name="Sarai C."/>
            <person name="Schaack S."/>
            <person name="Shirato S."/>
            <person name="Slamovits C.H."/>
            <person name="Spencer D.F."/>
            <person name="Suzuki S."/>
            <person name="Worden A.Z."/>
            <person name="Zauner S."/>
            <person name="Barry K."/>
            <person name="Bell C."/>
            <person name="Bharti A.K."/>
            <person name="Crow J.A."/>
            <person name="Grimwood J."/>
            <person name="Kramer R."/>
            <person name="Lindquist E."/>
            <person name="Lucas S."/>
            <person name="Salamov A."/>
            <person name="McFadden G.I."/>
            <person name="Lane C.E."/>
            <person name="Keeling P.J."/>
            <person name="Gray M.W."/>
            <person name="Grigoriev I.V."/>
            <person name="Archibald J.M."/>
        </authorList>
    </citation>
    <scope>NUCLEOTIDE SEQUENCE</scope>
    <source>
        <strain evidence="9 11">CCMP2712</strain>
    </source>
</reference>
<feature type="domain" description="Lipase-like C-terminal" evidence="8">
    <location>
        <begin position="143"/>
        <end position="222"/>
    </location>
</feature>
<dbReference type="KEGG" id="gtt:GUITHDRAFT_162080"/>
<dbReference type="OrthoDB" id="206848at2759"/>
<feature type="region of interest" description="Disordered" evidence="6">
    <location>
        <begin position="1"/>
        <end position="90"/>
    </location>
</feature>
<organism evidence="9">
    <name type="scientific">Guillardia theta (strain CCMP2712)</name>
    <name type="common">Cryptophyte</name>
    <dbReference type="NCBI Taxonomy" id="905079"/>
    <lineage>
        <taxon>Eukaryota</taxon>
        <taxon>Cryptophyceae</taxon>
        <taxon>Pyrenomonadales</taxon>
        <taxon>Geminigeraceae</taxon>
        <taxon>Guillardia</taxon>
    </lineage>
</organism>
<evidence type="ECO:0000256" key="5">
    <source>
        <dbReference type="ARBA" id="ARBA00023098"/>
    </source>
</evidence>
<keyword evidence="4" id="KW-0378">Hydrolase</keyword>
<dbReference type="GO" id="GO:0006629">
    <property type="term" value="P:lipid metabolic process"/>
    <property type="evidence" value="ECO:0007669"/>
    <property type="project" value="UniProtKB-KW"/>
</dbReference>
<protein>
    <recommendedName>
        <fullName evidence="8">Lipase-like C-terminal domain-containing protein</fullName>
    </recommendedName>
</protein>
<dbReference type="GO" id="GO:0016787">
    <property type="term" value="F:hydrolase activity"/>
    <property type="evidence" value="ECO:0007669"/>
    <property type="project" value="UniProtKB-KW"/>
</dbReference>
<keyword evidence="3" id="KW-0732">Signal</keyword>
<proteinExistence type="predicted"/>
<dbReference type="Pfam" id="PF24708">
    <property type="entry name" value="Lip_C"/>
    <property type="match status" value="1"/>
</dbReference>
<evidence type="ECO:0000256" key="3">
    <source>
        <dbReference type="ARBA" id="ARBA00022729"/>
    </source>
</evidence>
<dbReference type="RefSeq" id="XP_005836686.1">
    <property type="nucleotide sequence ID" value="XM_005836629.1"/>
</dbReference>
<evidence type="ECO:0000313" key="11">
    <source>
        <dbReference type="Proteomes" id="UP000011087"/>
    </source>
</evidence>
<dbReference type="SUPFAM" id="SSF53474">
    <property type="entry name" value="alpha/beta-Hydrolases"/>
    <property type="match status" value="1"/>
</dbReference>
<comment type="subcellular location">
    <subcellularLocation>
        <location evidence="1">Secreted</location>
    </subcellularLocation>
</comment>
<dbReference type="PANTHER" id="PTHR34043:SF3">
    <property type="entry name" value="ALPHA_BETA-HYDROLASES SUPERFAMILY PROTEIN"/>
    <property type="match status" value="1"/>
</dbReference>
<accession>L1JM80</accession>
<dbReference type="InterPro" id="IPR029058">
    <property type="entry name" value="AB_hydrolase_fold"/>
</dbReference>
<keyword evidence="7" id="KW-0812">Transmembrane</keyword>
<dbReference type="EnsemblProtists" id="EKX49706">
    <property type="protein sequence ID" value="EKX49706"/>
    <property type="gene ID" value="GUITHDRAFT_162080"/>
</dbReference>
<dbReference type="GeneID" id="17306393"/>
<reference evidence="11" key="2">
    <citation type="submission" date="2012-11" db="EMBL/GenBank/DDBJ databases">
        <authorList>
            <person name="Kuo A."/>
            <person name="Curtis B.A."/>
            <person name="Tanifuji G."/>
            <person name="Burki F."/>
            <person name="Gruber A."/>
            <person name="Irimia M."/>
            <person name="Maruyama S."/>
            <person name="Arias M.C."/>
            <person name="Ball S.G."/>
            <person name="Gile G.H."/>
            <person name="Hirakawa Y."/>
            <person name="Hopkins J.F."/>
            <person name="Rensing S.A."/>
            <person name="Schmutz J."/>
            <person name="Symeonidi A."/>
            <person name="Elias M."/>
            <person name="Eveleigh R.J."/>
            <person name="Herman E.K."/>
            <person name="Klute M.J."/>
            <person name="Nakayama T."/>
            <person name="Obornik M."/>
            <person name="Reyes-Prieto A."/>
            <person name="Armbrust E.V."/>
            <person name="Aves S.J."/>
            <person name="Beiko R.G."/>
            <person name="Coutinho P."/>
            <person name="Dacks J.B."/>
            <person name="Durnford D.G."/>
            <person name="Fast N.M."/>
            <person name="Green B.R."/>
            <person name="Grisdale C."/>
            <person name="Hempe F."/>
            <person name="Henrissat B."/>
            <person name="Hoppner M.P."/>
            <person name="Ishida K.-I."/>
            <person name="Kim E."/>
            <person name="Koreny L."/>
            <person name="Kroth P.G."/>
            <person name="Liu Y."/>
            <person name="Malik S.-B."/>
            <person name="Maier U.G."/>
            <person name="McRose D."/>
            <person name="Mock T."/>
            <person name="Neilson J.A."/>
            <person name="Onodera N.T."/>
            <person name="Poole A.M."/>
            <person name="Pritham E.J."/>
            <person name="Richards T.A."/>
            <person name="Rocap G."/>
            <person name="Roy S.W."/>
            <person name="Sarai C."/>
            <person name="Schaack S."/>
            <person name="Shirato S."/>
            <person name="Slamovits C.H."/>
            <person name="Spencer D.F."/>
            <person name="Suzuki S."/>
            <person name="Worden A.Z."/>
            <person name="Zauner S."/>
            <person name="Barry K."/>
            <person name="Bell C."/>
            <person name="Bharti A.K."/>
            <person name="Crow J.A."/>
            <person name="Grimwood J."/>
            <person name="Kramer R."/>
            <person name="Lindquist E."/>
            <person name="Lucas S."/>
            <person name="Salamov A."/>
            <person name="McFadden G.I."/>
            <person name="Lane C.E."/>
            <person name="Keeling P.J."/>
            <person name="Gray M.W."/>
            <person name="Grigoriev I.V."/>
            <person name="Archibald J.M."/>
        </authorList>
    </citation>
    <scope>NUCLEOTIDE SEQUENCE</scope>
    <source>
        <strain evidence="11">CCMP2712</strain>
    </source>
</reference>
<dbReference type="HOGENOM" id="CLU_502948_0_0_1"/>
<evidence type="ECO:0000256" key="6">
    <source>
        <dbReference type="SAM" id="MobiDB-lite"/>
    </source>
</evidence>
<evidence type="ECO:0000313" key="9">
    <source>
        <dbReference type="EMBL" id="EKX49706.1"/>
    </source>
</evidence>
<dbReference type="GO" id="GO:0005576">
    <property type="term" value="C:extracellular region"/>
    <property type="evidence" value="ECO:0007669"/>
    <property type="project" value="UniProtKB-SubCell"/>
</dbReference>
<dbReference type="InterPro" id="IPR056304">
    <property type="entry name" value="Lip-like_C"/>
</dbReference>
<dbReference type="PANTHER" id="PTHR34043">
    <property type="entry name" value="ALPHA/BETA-HYDROLASES SUPERFAMILY PROTEIN"/>
    <property type="match status" value="1"/>
</dbReference>
<keyword evidence="7" id="KW-0472">Membrane</keyword>
<dbReference type="PaxDb" id="55529-EKX49706"/>
<gene>
    <name evidence="9" type="ORF">GUITHDRAFT_162080</name>
</gene>
<evidence type="ECO:0000256" key="7">
    <source>
        <dbReference type="SAM" id="Phobius"/>
    </source>
</evidence>
<dbReference type="Proteomes" id="UP000011087">
    <property type="component" value="Unassembled WGS sequence"/>
</dbReference>
<evidence type="ECO:0000313" key="10">
    <source>
        <dbReference type="EnsemblProtists" id="EKX49706"/>
    </source>
</evidence>
<dbReference type="EMBL" id="JH992981">
    <property type="protein sequence ID" value="EKX49706.1"/>
    <property type="molecule type" value="Genomic_DNA"/>
</dbReference>
<evidence type="ECO:0000256" key="2">
    <source>
        <dbReference type="ARBA" id="ARBA00022525"/>
    </source>
</evidence>
<feature type="transmembrane region" description="Helical" evidence="7">
    <location>
        <begin position="382"/>
        <end position="401"/>
    </location>
</feature>
<keyword evidence="7" id="KW-1133">Transmembrane helix</keyword>
<sequence>MNDEEEDEEDDEDEEDEDEEDEDEEDEDEEDEEDEDEEDEDEEDEDEEDEDEEDEDEEDEDEEDEDEEDEDEEDEEDELGHTNSGTNYYVTGDTRESWMIKERTREAQAVFVILDGLFGGGISRDVRRYLRSKLGGCRFLSVKCGHVSSVHDRAVECFYALKGGRVDYNAGGYALEEGHGRYGGRDMAGLYPEWSEERPIHILAYSLGAPTARYLQYLLARSELTDGRGGRHVTSGRWIRSICTLNGVNNGTSAVFAVGLSPSSLRPLPASILWWIFSLIYFLVWCDHDPENECLGLRLRHWNVRREQGVSLLRLLFLWRPGGQDNGGRDLSPQRMRELNDKMKAVLPCSETRYLACFSSSTQQWRMLGRLQLPTVKLLRHLPFALFLLPLSLFVSFLAFVRRISSCSSEATRRAKHEKVHVKSVGGGEEEQEEDKTGTLRTGSVACNACCSARSSCSICTAAEEEEEANDGLVAVAGQLPPRTEPVVATYSCICKLEGAGRRLQGGGWTSVRVCHRDHIDMTEDGEWQRRWLEKLCMLIAA</sequence>
<reference evidence="10" key="3">
    <citation type="submission" date="2015-06" db="UniProtKB">
        <authorList>
            <consortium name="EnsemblProtists"/>
        </authorList>
    </citation>
    <scope>IDENTIFICATION</scope>
</reference>
<evidence type="ECO:0000259" key="8">
    <source>
        <dbReference type="Pfam" id="PF24708"/>
    </source>
</evidence>
<dbReference type="Gene3D" id="3.40.50.1820">
    <property type="entry name" value="alpha/beta hydrolase"/>
    <property type="match status" value="1"/>
</dbReference>